<dbReference type="EMBL" id="HE575315">
    <property type="protein sequence ID" value="CCC89499.1"/>
    <property type="molecule type" value="Genomic_DNA"/>
</dbReference>
<protein>
    <submittedName>
        <fullName evidence="2">Uncharacterized protein</fullName>
    </submittedName>
</protein>
<gene>
    <name evidence="2" type="ORF">TCIL3000_2_750</name>
</gene>
<evidence type="ECO:0000313" key="2">
    <source>
        <dbReference type="EMBL" id="CCC89499.1"/>
    </source>
</evidence>
<accession>G0UJE6</accession>
<name>G0UJE6_TRYCI</name>
<dbReference type="AlphaFoldDB" id="G0UJE6"/>
<feature type="region of interest" description="Disordered" evidence="1">
    <location>
        <begin position="183"/>
        <end position="208"/>
    </location>
</feature>
<sequence>MGGCVGQRAMALFSEIERDSADPLGMYRSLLFYAVQQLNFCSVEKEELRKGAIAIHNSNEKSKRRIHHLESYIGRLFKYMQDKTERCCVGEEKTKVSSELMSSRQDITQQSQSLTIDGGNCSVAEAHDVADCDVVMVQHVQTGGYYHACSRLPSRGNGKGRVVNDIPIGRVSSHLPVVVPCSSSKDRTSVNASSSGSMSTRAPSPLSEEENYFVPRDHSLPRNDEKVVDKILFDIFMLIHAEEEMRIDAVATTEKYHVSERTTYLCEDIFTSICRLREEVDSLKQRNKRLTEIIRQKESVRLLATATAEQQATAHMLTGKRSEVGDEHCLYLSASKMEPSTREEGSDEEREKCMGMQEVCVDTTVIPAAEANDGKDPESGSEVFQPGGAAALDAAAASGEHSGDEVDGSVDIDDFDEEFLEYNTWKHSFLSH</sequence>
<feature type="region of interest" description="Disordered" evidence="1">
    <location>
        <begin position="370"/>
        <end position="410"/>
    </location>
</feature>
<dbReference type="VEuPathDB" id="TriTrypDB:TcIL3000_2_750"/>
<evidence type="ECO:0000256" key="1">
    <source>
        <dbReference type="SAM" id="MobiDB-lite"/>
    </source>
</evidence>
<organism evidence="2">
    <name type="scientific">Trypanosoma congolense (strain IL3000)</name>
    <dbReference type="NCBI Taxonomy" id="1068625"/>
    <lineage>
        <taxon>Eukaryota</taxon>
        <taxon>Discoba</taxon>
        <taxon>Euglenozoa</taxon>
        <taxon>Kinetoplastea</taxon>
        <taxon>Metakinetoplastina</taxon>
        <taxon>Trypanosomatida</taxon>
        <taxon>Trypanosomatidae</taxon>
        <taxon>Trypanosoma</taxon>
        <taxon>Nannomonas</taxon>
    </lineage>
</organism>
<reference evidence="2" key="1">
    <citation type="journal article" date="2012" name="Proc. Natl. Acad. Sci. U.S.A.">
        <title>Antigenic diversity is generated by distinct evolutionary mechanisms in African trypanosome species.</title>
        <authorList>
            <person name="Jackson A.P."/>
            <person name="Berry A."/>
            <person name="Aslett M."/>
            <person name="Allison H.C."/>
            <person name="Burton P."/>
            <person name="Vavrova-Anderson J."/>
            <person name="Brown R."/>
            <person name="Browne H."/>
            <person name="Corton N."/>
            <person name="Hauser H."/>
            <person name="Gamble J."/>
            <person name="Gilderthorp R."/>
            <person name="Marcello L."/>
            <person name="McQuillan J."/>
            <person name="Otto T.D."/>
            <person name="Quail M.A."/>
            <person name="Sanders M.J."/>
            <person name="van Tonder A."/>
            <person name="Ginger M.L."/>
            <person name="Field M.C."/>
            <person name="Barry J.D."/>
            <person name="Hertz-Fowler C."/>
            <person name="Berriman M."/>
        </authorList>
    </citation>
    <scope>NUCLEOTIDE SEQUENCE</scope>
    <source>
        <strain evidence="2">IL3000</strain>
    </source>
</reference>
<feature type="compositionally biased region" description="Polar residues" evidence="1">
    <location>
        <begin position="189"/>
        <end position="202"/>
    </location>
</feature>
<proteinExistence type="predicted"/>